<evidence type="ECO:0000256" key="5">
    <source>
        <dbReference type="ARBA" id="ARBA00022946"/>
    </source>
</evidence>
<evidence type="ECO:0000256" key="3">
    <source>
        <dbReference type="ARBA" id="ARBA00022640"/>
    </source>
</evidence>
<evidence type="ECO:0000256" key="6">
    <source>
        <dbReference type="ARBA" id="ARBA00060463"/>
    </source>
</evidence>
<dbReference type="GO" id="GO:0010287">
    <property type="term" value="C:plastoglobule"/>
    <property type="evidence" value="ECO:0007669"/>
    <property type="project" value="UniProtKB-SubCell"/>
</dbReference>
<keyword evidence="2" id="KW-0489">Methyltransferase</keyword>
<dbReference type="SUPFAM" id="SSF53335">
    <property type="entry name" value="S-adenosyl-L-methionine-dependent methyltransferases"/>
    <property type="match status" value="1"/>
</dbReference>
<dbReference type="PANTHER" id="PTHR43591">
    <property type="entry name" value="METHYLTRANSFERASE"/>
    <property type="match status" value="1"/>
</dbReference>
<dbReference type="InterPro" id="IPR013216">
    <property type="entry name" value="Methyltransf_11"/>
</dbReference>
<evidence type="ECO:0000313" key="8">
    <source>
        <dbReference type="EMBL" id="KAF9623779.1"/>
    </source>
</evidence>
<evidence type="ECO:0000256" key="4">
    <source>
        <dbReference type="ARBA" id="ARBA00022679"/>
    </source>
</evidence>
<dbReference type="Proteomes" id="UP000631114">
    <property type="component" value="Unassembled WGS sequence"/>
</dbReference>
<comment type="caution">
    <text evidence="8">The sequence shown here is derived from an EMBL/GenBank/DDBJ whole genome shotgun (WGS) entry which is preliminary data.</text>
</comment>
<dbReference type="GO" id="GO:0032259">
    <property type="term" value="P:methylation"/>
    <property type="evidence" value="ECO:0007669"/>
    <property type="project" value="UniProtKB-KW"/>
</dbReference>
<reference evidence="8 9" key="1">
    <citation type="submission" date="2020-10" db="EMBL/GenBank/DDBJ databases">
        <title>The Coptis chinensis genome and diversification of protoberbering-type alkaloids.</title>
        <authorList>
            <person name="Wang B."/>
            <person name="Shu S."/>
            <person name="Song C."/>
            <person name="Liu Y."/>
        </authorList>
    </citation>
    <scope>NUCLEOTIDE SEQUENCE [LARGE SCALE GENOMIC DNA]</scope>
    <source>
        <strain evidence="8">HL-2020</strain>
        <tissue evidence="8">Leaf</tissue>
    </source>
</reference>
<keyword evidence="3" id="KW-0934">Plastid</keyword>
<organism evidence="8 9">
    <name type="scientific">Coptis chinensis</name>
    <dbReference type="NCBI Taxonomy" id="261450"/>
    <lineage>
        <taxon>Eukaryota</taxon>
        <taxon>Viridiplantae</taxon>
        <taxon>Streptophyta</taxon>
        <taxon>Embryophyta</taxon>
        <taxon>Tracheophyta</taxon>
        <taxon>Spermatophyta</taxon>
        <taxon>Magnoliopsida</taxon>
        <taxon>Ranunculales</taxon>
        <taxon>Ranunculaceae</taxon>
        <taxon>Coptidoideae</taxon>
        <taxon>Coptis</taxon>
    </lineage>
</organism>
<proteinExistence type="predicted"/>
<dbReference type="OrthoDB" id="10017101at2759"/>
<dbReference type="EMBL" id="JADFTS010000001">
    <property type="protein sequence ID" value="KAF9623779.1"/>
    <property type="molecule type" value="Genomic_DNA"/>
</dbReference>
<evidence type="ECO:0000313" key="9">
    <source>
        <dbReference type="Proteomes" id="UP000631114"/>
    </source>
</evidence>
<protein>
    <recommendedName>
        <fullName evidence="7">Methyltransferase type 11 domain-containing protein</fullName>
    </recommendedName>
</protein>
<dbReference type="Pfam" id="PF08241">
    <property type="entry name" value="Methyltransf_11"/>
    <property type="match status" value="1"/>
</dbReference>
<dbReference type="AlphaFoldDB" id="A0A835IUA1"/>
<keyword evidence="9" id="KW-1185">Reference proteome</keyword>
<comment type="subcellular location">
    <subcellularLocation>
        <location evidence="6">Plastid</location>
        <location evidence="6">Chloroplast</location>
        <location evidence="6">Plastoglobule</location>
    </subcellularLocation>
</comment>
<evidence type="ECO:0000256" key="1">
    <source>
        <dbReference type="ARBA" id="ARBA00022528"/>
    </source>
</evidence>
<dbReference type="CDD" id="cd02440">
    <property type="entry name" value="AdoMet_MTases"/>
    <property type="match status" value="1"/>
</dbReference>
<keyword evidence="4" id="KW-0808">Transferase</keyword>
<keyword evidence="1" id="KW-0150">Chloroplast</keyword>
<evidence type="ECO:0000259" key="7">
    <source>
        <dbReference type="Pfam" id="PF08241"/>
    </source>
</evidence>
<feature type="domain" description="Methyltransferase type 11" evidence="7">
    <location>
        <begin position="382"/>
        <end position="481"/>
    </location>
</feature>
<accession>A0A835IUA1</accession>
<name>A0A835IUA1_9MAGN</name>
<gene>
    <name evidence="8" type="ORF">IFM89_005286</name>
</gene>
<dbReference type="FunFam" id="3.40.50.150:FF:000144">
    <property type="entry name" value="Putative methyltransferase, chloroplastic"/>
    <property type="match status" value="1"/>
</dbReference>
<dbReference type="InterPro" id="IPR029063">
    <property type="entry name" value="SAM-dependent_MTases_sf"/>
</dbReference>
<dbReference type="PANTHER" id="PTHR43591:SF46">
    <property type="entry name" value="OS08G0411200 PROTEIN"/>
    <property type="match status" value="1"/>
</dbReference>
<sequence>MPTYINKTEVEVMATVISYVPTVFHSTAITQLTTTYSKHPHFCFFKQLKKPRVEATASSSSSSLTATTTVEVNQAVCKSFDVDWGNVTCGGEELSLIERGSRGVFVCSTTVGGGRWLGNLLCQSSLGLLSYGVPIYHTDNSGKLIGTIRKEWRGDFLHLLVCSRHRSKKRALICVRLQVLLATAELSRPPGFGDVVEEIQNSNFESSNQVNQEPANNGIEVYNAVCEGAVSHAPVPEVVRTPTLEAQDTNSGVFQDRADEKEVNTNTDILACPICYNQLIDIGDPGLTVKTIPGPSFQCNTCKKSYDSNDTYLDLTVAGGAKQYSEYIPPSTELFRTPLVSFLYERGWRQSFSIWGGFPGPDKEFKLAKDYLKPVLGGNIIDASCGSGLFTRLFSKSGLFSLVVALDFSENMLRQSYEFIKQEDGIPEENLILVRADIARLPFVSSSVDAVHAGAALHCWPSPSAAVAEISRVLRPGGVFVATTYILDGIYGTVPLLKTLRQTIGQATSSHIFLSERELEDLCEACGLVNFTCARNGPFIMLSATKPC</sequence>
<dbReference type="Gene3D" id="3.40.50.150">
    <property type="entry name" value="Vaccinia Virus protein VP39"/>
    <property type="match status" value="1"/>
</dbReference>
<dbReference type="GO" id="GO:0008757">
    <property type="term" value="F:S-adenosylmethionine-dependent methyltransferase activity"/>
    <property type="evidence" value="ECO:0007669"/>
    <property type="project" value="InterPro"/>
</dbReference>
<keyword evidence="5" id="KW-0809">Transit peptide</keyword>
<evidence type="ECO:0000256" key="2">
    <source>
        <dbReference type="ARBA" id="ARBA00022603"/>
    </source>
</evidence>